<gene>
    <name evidence="7" type="ordered locus">Bresu_2658</name>
</gene>
<comment type="similarity">
    <text evidence="1">Belongs to the pectinesterase family.</text>
</comment>
<keyword evidence="3" id="KW-0063">Aspartyl esterase</keyword>
<feature type="chain" id="PRO_5011117055" evidence="5">
    <location>
        <begin position="34"/>
        <end position="508"/>
    </location>
</feature>
<dbReference type="InParanoid" id="D9QM39"/>
<dbReference type="PANTHER" id="PTHR31321">
    <property type="entry name" value="ACYL-COA THIOESTER HYDROLASE YBHC-RELATED"/>
    <property type="match status" value="1"/>
</dbReference>
<keyword evidence="8" id="KW-1185">Reference proteome</keyword>
<evidence type="ECO:0000256" key="1">
    <source>
        <dbReference type="ARBA" id="ARBA00008891"/>
    </source>
</evidence>
<dbReference type="EMBL" id="CP002102">
    <property type="protein sequence ID" value="ADL01965.1"/>
    <property type="molecule type" value="Genomic_DNA"/>
</dbReference>
<reference evidence="8" key="1">
    <citation type="journal article" date="2011" name="J. Bacteriol.">
        <title>Genome sequences of eight morphologically diverse alphaproteobacteria.</title>
        <authorList>
            <consortium name="US DOE Joint Genome Institute"/>
            <person name="Brown P.J."/>
            <person name="Kysela D.T."/>
            <person name="Buechlein A."/>
            <person name="Hemmerich C."/>
            <person name="Brun Y.V."/>
        </authorList>
    </citation>
    <scope>NUCLEOTIDE SEQUENCE [LARGE SCALE GENOMIC DNA]</scope>
    <source>
        <strain evidence="8">ATCC 15264 / DSM 4735 / LMG 14903 / NBRC 16000 / CB 81</strain>
    </source>
</reference>
<sequence length="508" mass="55021">MPWIDLSEARRRLAPAIWLACLVLAMSAPPARAEGRPQAVLPTLFPADGATGVNPDTRLVLTFDRPPAIGAAGQIRILDAADGRLVDTLDLALPVSPVPTGRATNPDGTTRPPTPPQPAGPDNPGFQATQIGGAWFHFFPVIVHGNTATLYPHHGALTYGRTYRVEIDPGVLTVGDDDTGRSWRFTTRAGPPAADTARVVVAADGSGDFNTVQGAIDFVPAAPVEPVTIFIRNGRYEEIVYLNGKSNLILRGESRDGVVVGYANNSAFNRIRPAFTVTASRDIQLSSFTINNYFFGQAEALLMRGERNIIDRMTLNGSGDALTTHGTLYMVDSLLTGDGDTILGYAALYCLRCELRSAGPFSWTRTPQGSHGNVFVDSTFIHVDRPLPWEITPADVPGRSGPGVFARLPRNGPTSSQINFPFAEMVLIDTRTDGIPPEGWGPVEPEPAFGWSNIRLWEFNTMDLDGRPVDTSRRHPAARVLTLPRDAAILDDYRRPAFVLGGWEPVVR</sequence>
<keyword evidence="2" id="KW-0378">Hydrolase</keyword>
<dbReference type="GO" id="GO:0009279">
    <property type="term" value="C:cell outer membrane"/>
    <property type="evidence" value="ECO:0007669"/>
    <property type="project" value="TreeGrafter"/>
</dbReference>
<evidence type="ECO:0000256" key="3">
    <source>
        <dbReference type="ARBA" id="ARBA00023085"/>
    </source>
</evidence>
<dbReference type="AlphaFoldDB" id="D9QM39"/>
<organism evidence="7 8">
    <name type="scientific">Brevundimonas subvibrioides (strain ATCC 15264 / DSM 4735 / LMG 14903 / NBRC 16000 / CB 81)</name>
    <name type="common">Caulobacter subvibrioides</name>
    <dbReference type="NCBI Taxonomy" id="633149"/>
    <lineage>
        <taxon>Bacteria</taxon>
        <taxon>Pseudomonadati</taxon>
        <taxon>Pseudomonadota</taxon>
        <taxon>Alphaproteobacteria</taxon>
        <taxon>Caulobacterales</taxon>
        <taxon>Caulobacteraceae</taxon>
        <taxon>Brevundimonas</taxon>
    </lineage>
</organism>
<dbReference type="InterPro" id="IPR012334">
    <property type="entry name" value="Pectin_lyas_fold"/>
</dbReference>
<dbReference type="HOGENOM" id="CLU_571243_0_0_5"/>
<evidence type="ECO:0000256" key="5">
    <source>
        <dbReference type="SAM" id="SignalP"/>
    </source>
</evidence>
<dbReference type="STRING" id="633149.Bresu_2658"/>
<dbReference type="RefSeq" id="WP_013270066.1">
    <property type="nucleotide sequence ID" value="NC_014375.1"/>
</dbReference>
<dbReference type="InterPro" id="IPR011050">
    <property type="entry name" value="Pectin_lyase_fold/virulence"/>
</dbReference>
<accession>D9QM39</accession>
<keyword evidence="5" id="KW-0732">Signal</keyword>
<dbReference type="InterPro" id="IPR000070">
    <property type="entry name" value="Pectinesterase_cat"/>
</dbReference>
<dbReference type="KEGG" id="bsb:Bresu_2658"/>
<dbReference type="Pfam" id="PF01095">
    <property type="entry name" value="Pectinesterase"/>
    <property type="match status" value="1"/>
</dbReference>
<feature type="compositionally biased region" description="Pro residues" evidence="4">
    <location>
        <begin position="112"/>
        <end position="121"/>
    </location>
</feature>
<evidence type="ECO:0000256" key="2">
    <source>
        <dbReference type="ARBA" id="ARBA00022801"/>
    </source>
</evidence>
<dbReference type="GO" id="GO:0042545">
    <property type="term" value="P:cell wall modification"/>
    <property type="evidence" value="ECO:0007669"/>
    <property type="project" value="InterPro"/>
</dbReference>
<evidence type="ECO:0000313" key="8">
    <source>
        <dbReference type="Proteomes" id="UP000002696"/>
    </source>
</evidence>
<feature type="region of interest" description="Disordered" evidence="4">
    <location>
        <begin position="96"/>
        <end position="127"/>
    </location>
</feature>
<evidence type="ECO:0000259" key="6">
    <source>
        <dbReference type="Pfam" id="PF01095"/>
    </source>
</evidence>
<name>D9QM39_BRESC</name>
<dbReference type="eggNOG" id="COG4677">
    <property type="taxonomic scope" value="Bacteria"/>
</dbReference>
<feature type="signal peptide" evidence="5">
    <location>
        <begin position="1"/>
        <end position="33"/>
    </location>
</feature>
<dbReference type="PANTHER" id="PTHR31321:SF57">
    <property type="entry name" value="PECTINESTERASE 53-RELATED"/>
    <property type="match status" value="1"/>
</dbReference>
<protein>
    <submittedName>
        <fullName evidence="7">Pectinesterase</fullName>
    </submittedName>
</protein>
<dbReference type="Proteomes" id="UP000002696">
    <property type="component" value="Chromosome"/>
</dbReference>
<evidence type="ECO:0000256" key="4">
    <source>
        <dbReference type="SAM" id="MobiDB-lite"/>
    </source>
</evidence>
<dbReference type="Gene3D" id="2.160.20.10">
    <property type="entry name" value="Single-stranded right-handed beta-helix, Pectin lyase-like"/>
    <property type="match status" value="1"/>
</dbReference>
<dbReference type="GO" id="GO:0030599">
    <property type="term" value="F:pectinesterase activity"/>
    <property type="evidence" value="ECO:0007669"/>
    <property type="project" value="InterPro"/>
</dbReference>
<dbReference type="SUPFAM" id="SSF51126">
    <property type="entry name" value="Pectin lyase-like"/>
    <property type="match status" value="1"/>
</dbReference>
<evidence type="ECO:0000313" key="7">
    <source>
        <dbReference type="EMBL" id="ADL01965.1"/>
    </source>
</evidence>
<feature type="domain" description="Pectinesterase catalytic" evidence="6">
    <location>
        <begin position="199"/>
        <end position="361"/>
    </location>
</feature>
<proteinExistence type="inferred from homology"/>